<dbReference type="EMBL" id="JASCZI010030703">
    <property type="protein sequence ID" value="MED6124412.1"/>
    <property type="molecule type" value="Genomic_DNA"/>
</dbReference>
<keyword evidence="2" id="KW-1185">Reference proteome</keyword>
<evidence type="ECO:0000313" key="2">
    <source>
        <dbReference type="Proteomes" id="UP001341840"/>
    </source>
</evidence>
<dbReference type="Proteomes" id="UP001341840">
    <property type="component" value="Unassembled WGS sequence"/>
</dbReference>
<comment type="caution">
    <text evidence="1">The sequence shown here is derived from an EMBL/GenBank/DDBJ whole genome shotgun (WGS) entry which is preliminary data.</text>
</comment>
<proteinExistence type="predicted"/>
<organism evidence="1 2">
    <name type="scientific">Stylosanthes scabra</name>
    <dbReference type="NCBI Taxonomy" id="79078"/>
    <lineage>
        <taxon>Eukaryota</taxon>
        <taxon>Viridiplantae</taxon>
        <taxon>Streptophyta</taxon>
        <taxon>Embryophyta</taxon>
        <taxon>Tracheophyta</taxon>
        <taxon>Spermatophyta</taxon>
        <taxon>Magnoliopsida</taxon>
        <taxon>eudicotyledons</taxon>
        <taxon>Gunneridae</taxon>
        <taxon>Pentapetalae</taxon>
        <taxon>rosids</taxon>
        <taxon>fabids</taxon>
        <taxon>Fabales</taxon>
        <taxon>Fabaceae</taxon>
        <taxon>Papilionoideae</taxon>
        <taxon>50 kb inversion clade</taxon>
        <taxon>dalbergioids sensu lato</taxon>
        <taxon>Dalbergieae</taxon>
        <taxon>Pterocarpus clade</taxon>
        <taxon>Stylosanthes</taxon>
    </lineage>
</organism>
<name>A0ABU6RK78_9FABA</name>
<sequence>MSQLRNLIAKILTQDIMGTNLMNCVILIVIKKKSRSRKQVGLKGTREPHGVR</sequence>
<feature type="non-terminal residue" evidence="1">
    <location>
        <position position="52"/>
    </location>
</feature>
<accession>A0ABU6RK78</accession>
<protein>
    <submittedName>
        <fullName evidence="1">Uncharacterized protein</fullName>
    </submittedName>
</protein>
<evidence type="ECO:0000313" key="1">
    <source>
        <dbReference type="EMBL" id="MED6124412.1"/>
    </source>
</evidence>
<reference evidence="1 2" key="1">
    <citation type="journal article" date="2023" name="Plants (Basel)">
        <title>Bridging the Gap: Combining Genomics and Transcriptomics Approaches to Understand Stylosanthes scabra, an Orphan Legume from the Brazilian Caatinga.</title>
        <authorList>
            <person name="Ferreira-Neto J.R.C."/>
            <person name="da Silva M.D."/>
            <person name="Binneck E."/>
            <person name="de Melo N.F."/>
            <person name="da Silva R.H."/>
            <person name="de Melo A.L.T.M."/>
            <person name="Pandolfi V."/>
            <person name="Bustamante F.O."/>
            <person name="Brasileiro-Vidal A.C."/>
            <person name="Benko-Iseppon A.M."/>
        </authorList>
    </citation>
    <scope>NUCLEOTIDE SEQUENCE [LARGE SCALE GENOMIC DNA]</scope>
    <source>
        <tissue evidence="1">Leaves</tissue>
    </source>
</reference>
<gene>
    <name evidence="1" type="ORF">PIB30_058634</name>
</gene>